<evidence type="ECO:0000313" key="5">
    <source>
        <dbReference type="EMBL" id="NMP23699.1"/>
    </source>
</evidence>
<dbReference type="GO" id="GO:0009253">
    <property type="term" value="P:peptidoglycan catabolic process"/>
    <property type="evidence" value="ECO:0007669"/>
    <property type="project" value="InterPro"/>
</dbReference>
<feature type="domain" description="MurNAc-LAA" evidence="4">
    <location>
        <begin position="139"/>
        <end position="247"/>
    </location>
</feature>
<dbReference type="CDD" id="cd02696">
    <property type="entry name" value="MurNAc-LAA"/>
    <property type="match status" value="1"/>
</dbReference>
<organism evidence="5 6">
    <name type="scientific">Sulfobacillus harzensis</name>
    <dbReference type="NCBI Taxonomy" id="2729629"/>
    <lineage>
        <taxon>Bacteria</taxon>
        <taxon>Bacillati</taxon>
        <taxon>Bacillota</taxon>
        <taxon>Clostridia</taxon>
        <taxon>Eubacteriales</taxon>
        <taxon>Clostridiales Family XVII. Incertae Sedis</taxon>
        <taxon>Sulfobacillus</taxon>
    </lineage>
</organism>
<dbReference type="Proteomes" id="UP000533476">
    <property type="component" value="Unassembled WGS sequence"/>
</dbReference>
<feature type="chain" id="PRO_5038460888" evidence="3">
    <location>
        <begin position="25"/>
        <end position="301"/>
    </location>
</feature>
<proteinExistence type="predicted"/>
<dbReference type="InterPro" id="IPR050695">
    <property type="entry name" value="N-acetylmuramoyl_amidase_3"/>
</dbReference>
<evidence type="ECO:0000259" key="4">
    <source>
        <dbReference type="SMART" id="SM00646"/>
    </source>
</evidence>
<keyword evidence="6" id="KW-1185">Reference proteome</keyword>
<evidence type="ECO:0000256" key="2">
    <source>
        <dbReference type="SAM" id="MobiDB-lite"/>
    </source>
</evidence>
<dbReference type="PANTHER" id="PTHR30404:SF0">
    <property type="entry name" value="N-ACETYLMURAMOYL-L-ALANINE AMIDASE AMIC"/>
    <property type="match status" value="1"/>
</dbReference>
<reference evidence="5 6" key="1">
    <citation type="submission" date="2020-04" db="EMBL/GenBank/DDBJ databases">
        <authorList>
            <person name="Zhang R."/>
            <person name="Schippers A."/>
        </authorList>
    </citation>
    <scope>NUCLEOTIDE SEQUENCE [LARGE SCALE GENOMIC DNA]</scope>
    <source>
        <strain evidence="5 6">DSM 109850</strain>
    </source>
</reference>
<dbReference type="GO" id="GO:0030288">
    <property type="term" value="C:outer membrane-bounded periplasmic space"/>
    <property type="evidence" value="ECO:0007669"/>
    <property type="project" value="TreeGrafter"/>
</dbReference>
<protein>
    <submittedName>
        <fullName evidence="5">N-acetylmuramoyl-L-alanine amidase</fullName>
    </submittedName>
</protein>
<dbReference type="Gene3D" id="3.40.630.40">
    <property type="entry name" value="Zn-dependent exopeptidases"/>
    <property type="match status" value="1"/>
</dbReference>
<dbReference type="EMBL" id="JABBVZ010000062">
    <property type="protein sequence ID" value="NMP23699.1"/>
    <property type="molecule type" value="Genomic_DNA"/>
</dbReference>
<dbReference type="SUPFAM" id="SSF53187">
    <property type="entry name" value="Zn-dependent exopeptidases"/>
    <property type="match status" value="1"/>
</dbReference>
<evidence type="ECO:0000256" key="1">
    <source>
        <dbReference type="ARBA" id="ARBA00022801"/>
    </source>
</evidence>
<keyword evidence="3" id="KW-0732">Signal</keyword>
<dbReference type="GO" id="GO:0008745">
    <property type="term" value="F:N-acetylmuramoyl-L-alanine amidase activity"/>
    <property type="evidence" value="ECO:0007669"/>
    <property type="project" value="InterPro"/>
</dbReference>
<gene>
    <name evidence="5" type="ORF">HIJ39_15250</name>
</gene>
<dbReference type="PANTHER" id="PTHR30404">
    <property type="entry name" value="N-ACETYLMURAMOYL-L-ALANINE AMIDASE"/>
    <property type="match status" value="1"/>
</dbReference>
<dbReference type="SMART" id="SM00646">
    <property type="entry name" value="Ami_3"/>
    <property type="match status" value="1"/>
</dbReference>
<evidence type="ECO:0000256" key="3">
    <source>
        <dbReference type="SAM" id="SignalP"/>
    </source>
</evidence>
<dbReference type="Pfam" id="PF01520">
    <property type="entry name" value="Amidase_3"/>
    <property type="match status" value="1"/>
</dbReference>
<accession>A0A7Y0L5J7</accession>
<sequence>MPRWYGLVSALSLGAMLMAASSQTAVGYTLSGRGSPLTPLCVRVKAKSNHGCPSKNCKALESWTIVLDPGHGKDPRNGNANGRSHTGARGANGAWEDPNNLAVARRLESLLTSEGARVYLTRGEYNPGLPGKPGLRNRVLLAEQVHADIFISLHQDWSSKRTARGGETFYYFADSRPLAAIVQRHLVATTGLKDRGVHVGQFYVLKHTTMPAVLVEGGFLSNPEESALISSPAFHQKEADALNRAVLEYAEGRPRSLRWWTRLWPWRHHEPPRHPNRQYAVILRVGAVLGTAYRPFLDRLH</sequence>
<comment type="caution">
    <text evidence="5">The sequence shown here is derived from an EMBL/GenBank/DDBJ whole genome shotgun (WGS) entry which is preliminary data.</text>
</comment>
<name>A0A7Y0L5J7_9FIRM</name>
<feature type="signal peptide" evidence="3">
    <location>
        <begin position="1"/>
        <end position="24"/>
    </location>
</feature>
<dbReference type="AlphaFoldDB" id="A0A7Y0L5J7"/>
<evidence type="ECO:0000313" key="6">
    <source>
        <dbReference type="Proteomes" id="UP000533476"/>
    </source>
</evidence>
<keyword evidence="1" id="KW-0378">Hydrolase</keyword>
<dbReference type="InterPro" id="IPR002508">
    <property type="entry name" value="MurNAc-LAA_cat"/>
</dbReference>
<feature type="region of interest" description="Disordered" evidence="2">
    <location>
        <begin position="69"/>
        <end position="95"/>
    </location>
</feature>